<organism evidence="3 4">
    <name type="scientific">Arthrobotrys musiformis</name>
    <dbReference type="NCBI Taxonomy" id="47236"/>
    <lineage>
        <taxon>Eukaryota</taxon>
        <taxon>Fungi</taxon>
        <taxon>Dikarya</taxon>
        <taxon>Ascomycota</taxon>
        <taxon>Pezizomycotina</taxon>
        <taxon>Orbiliomycetes</taxon>
        <taxon>Orbiliales</taxon>
        <taxon>Orbiliaceae</taxon>
        <taxon>Arthrobotrys</taxon>
    </lineage>
</organism>
<sequence length="940" mass="104015">MSTRECPRPEEINVAIICALALEFDAVNLAFDESWDQSAQDRRYKVGYICEHKVVLALLSNMGKANAAGKASTVTRHDYPNIKLAFLAGICGGVPRAGNIEKEILLGDVVISDGILQWDFGKDYPGGHSTGENWEGGAKHPDGFIRDQLSNLKTVDGRDKVQEKMVEHLKDIQIKVAEGHPDRSGKYKYLGAVNDVLFDPGHRHKHGPTCKTCNDGQDSACKVALDSSCKDLKCADGENPVSRERLKGIQKREDENAHRPSIHIGLVGSGDTVIKSGKRRDELAKSKKIIAFEMEGAGIAALIQCIVVKGVSDYADSHKNKNWQDFAAATAASALKAMLEYLPLYKRTRTTDGFLIVGAVTSESPAPIHGQDLERTQRMNAVQRQLPGLVQRMSAELAGNLQWAPYLKAAPAAICVMASCLVSGSSPGAGSIEVNIRLAGPGTKEIATERSEFLGTSLDECCELGKTAFTQAERGMRKLQNLADFVTGVSGPLAQIVLLLNDSQPDFSSLTEWMNDLSEAAATCKSEATLMQTEFDALLEFIKALQRATIEALHKKNKQKEDVKKAAAKDAEKASNDEYARQLQLAETQKAALEREWEEAKSNLQAAQEKMTRVLKENPCEEIQAQISGINSELLTIAKSGSSWWFKKIFKKIAGRKEQETHTQNLQNQLKELQAKRDEYINHDQTCVIEEFGVCQEKVAEAEEKFRESQDNYTALLQNQPRSAKAFEDACNDLAKLSDATLDLKTIDDILERSIRALKDLNQYIKKMSDFFVEVSGYVEDTMARHLRHFNKQTSIGNFQKQVISRTREQNNEHKASAIMTALNLHGRFTLIHRIAGVYIGVSQTYIMPGINKMDGLTYINEEEYKKKMALFKEWGEKAVDEIGRLAAGENALAEIGNAVVDNVVSLAQEKLGIEGSAFVQARLISYPDLGEARRNIEIF</sequence>
<evidence type="ECO:0000313" key="4">
    <source>
        <dbReference type="Proteomes" id="UP001370758"/>
    </source>
</evidence>
<evidence type="ECO:0000259" key="2">
    <source>
        <dbReference type="Pfam" id="PF01048"/>
    </source>
</evidence>
<gene>
    <name evidence="3" type="ORF">TWF481_006664</name>
</gene>
<dbReference type="PANTHER" id="PTHR46082:SF6">
    <property type="entry name" value="AAA+ ATPASE DOMAIN-CONTAINING PROTEIN-RELATED"/>
    <property type="match status" value="1"/>
</dbReference>
<dbReference type="InterPro" id="IPR053137">
    <property type="entry name" value="NLR-like"/>
</dbReference>
<dbReference type="GO" id="GO:0003824">
    <property type="term" value="F:catalytic activity"/>
    <property type="evidence" value="ECO:0007669"/>
    <property type="project" value="InterPro"/>
</dbReference>
<dbReference type="Gene3D" id="3.40.50.1580">
    <property type="entry name" value="Nucleoside phosphorylase domain"/>
    <property type="match status" value="1"/>
</dbReference>
<evidence type="ECO:0000313" key="3">
    <source>
        <dbReference type="EMBL" id="KAK6504725.1"/>
    </source>
</evidence>
<proteinExistence type="predicted"/>
<dbReference type="InterPro" id="IPR035994">
    <property type="entry name" value="Nucleoside_phosphorylase_sf"/>
</dbReference>
<feature type="coiled-coil region" evidence="1">
    <location>
        <begin position="550"/>
        <end position="617"/>
    </location>
</feature>
<dbReference type="Proteomes" id="UP001370758">
    <property type="component" value="Unassembled WGS sequence"/>
</dbReference>
<reference evidence="3 4" key="1">
    <citation type="submission" date="2023-08" db="EMBL/GenBank/DDBJ databases">
        <authorList>
            <person name="Palmer J.M."/>
        </authorList>
    </citation>
    <scope>NUCLEOTIDE SEQUENCE [LARGE SCALE GENOMIC DNA]</scope>
    <source>
        <strain evidence="3 4">TWF481</strain>
    </source>
</reference>
<feature type="domain" description="Nucleoside phosphorylase" evidence="2">
    <location>
        <begin position="14"/>
        <end position="152"/>
    </location>
</feature>
<protein>
    <recommendedName>
        <fullName evidence="2">Nucleoside phosphorylase domain-containing protein</fullName>
    </recommendedName>
</protein>
<dbReference type="InterPro" id="IPR000845">
    <property type="entry name" value="Nucleoside_phosphorylase_d"/>
</dbReference>
<dbReference type="EMBL" id="JAVHJL010000004">
    <property type="protein sequence ID" value="KAK6504725.1"/>
    <property type="molecule type" value="Genomic_DNA"/>
</dbReference>
<feature type="coiled-coil region" evidence="1">
    <location>
        <begin position="656"/>
        <end position="719"/>
    </location>
</feature>
<dbReference type="Pfam" id="PF01048">
    <property type="entry name" value="PNP_UDP_1"/>
    <property type="match status" value="1"/>
</dbReference>
<dbReference type="SUPFAM" id="SSF53167">
    <property type="entry name" value="Purine and uridine phosphorylases"/>
    <property type="match status" value="1"/>
</dbReference>
<name>A0AAV9WA69_9PEZI</name>
<keyword evidence="1" id="KW-0175">Coiled coil</keyword>
<dbReference type="GO" id="GO:0009116">
    <property type="term" value="P:nucleoside metabolic process"/>
    <property type="evidence" value="ECO:0007669"/>
    <property type="project" value="InterPro"/>
</dbReference>
<dbReference type="AlphaFoldDB" id="A0AAV9WA69"/>
<comment type="caution">
    <text evidence="3">The sequence shown here is derived from an EMBL/GenBank/DDBJ whole genome shotgun (WGS) entry which is preliminary data.</text>
</comment>
<evidence type="ECO:0000256" key="1">
    <source>
        <dbReference type="SAM" id="Coils"/>
    </source>
</evidence>
<dbReference type="PANTHER" id="PTHR46082">
    <property type="entry name" value="ATP/GTP-BINDING PROTEIN-RELATED"/>
    <property type="match status" value="1"/>
</dbReference>
<accession>A0AAV9WA69</accession>
<keyword evidence="4" id="KW-1185">Reference proteome</keyword>